<dbReference type="AlphaFoldDB" id="A0A4Z2H1L8"/>
<accession>A0A4Z2H1L8</accession>
<sequence length="141" mass="15404">MTSSASSTLRCSATMSSLRRPSIQACMVSSPYWKSSGFFRPPEHKVQGGGGEVTDDVVLRGLGSEVGGVEVGHQHPEALRRQLLLRHVTHRRVEGTRTLAARLSLREKHGGISDGAEICQRHDDTGKKCLLSDERKSLKSI</sequence>
<gene>
    <name evidence="1" type="ORF">EYF80_030941</name>
</gene>
<keyword evidence="2" id="KW-1185">Reference proteome</keyword>
<name>A0A4Z2H1L8_9TELE</name>
<organism evidence="1 2">
    <name type="scientific">Liparis tanakae</name>
    <name type="common">Tanaka's snailfish</name>
    <dbReference type="NCBI Taxonomy" id="230148"/>
    <lineage>
        <taxon>Eukaryota</taxon>
        <taxon>Metazoa</taxon>
        <taxon>Chordata</taxon>
        <taxon>Craniata</taxon>
        <taxon>Vertebrata</taxon>
        <taxon>Euteleostomi</taxon>
        <taxon>Actinopterygii</taxon>
        <taxon>Neopterygii</taxon>
        <taxon>Teleostei</taxon>
        <taxon>Neoteleostei</taxon>
        <taxon>Acanthomorphata</taxon>
        <taxon>Eupercaria</taxon>
        <taxon>Perciformes</taxon>
        <taxon>Cottioidei</taxon>
        <taxon>Cottales</taxon>
        <taxon>Liparidae</taxon>
        <taxon>Liparis</taxon>
    </lineage>
</organism>
<reference evidence="1 2" key="1">
    <citation type="submission" date="2019-03" db="EMBL/GenBank/DDBJ databases">
        <title>First draft genome of Liparis tanakae, snailfish: a comprehensive survey of snailfish specific genes.</title>
        <authorList>
            <person name="Kim W."/>
            <person name="Song I."/>
            <person name="Jeong J.-H."/>
            <person name="Kim D."/>
            <person name="Kim S."/>
            <person name="Ryu S."/>
            <person name="Song J.Y."/>
            <person name="Lee S.K."/>
        </authorList>
    </citation>
    <scope>NUCLEOTIDE SEQUENCE [LARGE SCALE GENOMIC DNA]</scope>
    <source>
        <tissue evidence="1">Muscle</tissue>
    </source>
</reference>
<dbReference type="EMBL" id="SRLO01000370">
    <property type="protein sequence ID" value="TNN58792.1"/>
    <property type="molecule type" value="Genomic_DNA"/>
</dbReference>
<proteinExistence type="predicted"/>
<evidence type="ECO:0000313" key="2">
    <source>
        <dbReference type="Proteomes" id="UP000314294"/>
    </source>
</evidence>
<dbReference type="Proteomes" id="UP000314294">
    <property type="component" value="Unassembled WGS sequence"/>
</dbReference>
<comment type="caution">
    <text evidence="1">The sequence shown here is derived from an EMBL/GenBank/DDBJ whole genome shotgun (WGS) entry which is preliminary data.</text>
</comment>
<evidence type="ECO:0000313" key="1">
    <source>
        <dbReference type="EMBL" id="TNN58792.1"/>
    </source>
</evidence>
<protein>
    <submittedName>
        <fullName evidence="1">Uncharacterized protein</fullName>
    </submittedName>
</protein>